<dbReference type="SUPFAM" id="SSF51161">
    <property type="entry name" value="Trimeric LpxA-like enzymes"/>
    <property type="match status" value="1"/>
</dbReference>
<dbReference type="Pfam" id="PF14602">
    <property type="entry name" value="Hexapep_2"/>
    <property type="match status" value="1"/>
</dbReference>
<dbReference type="PROSITE" id="PS00101">
    <property type="entry name" value="HEXAPEP_TRANSFERASES"/>
    <property type="match status" value="1"/>
</dbReference>
<keyword evidence="6" id="KW-1185">Reference proteome</keyword>
<dbReference type="InterPro" id="IPR018357">
    <property type="entry name" value="Hexapep_transf_CS"/>
</dbReference>
<evidence type="ECO:0000313" key="6">
    <source>
        <dbReference type="Proteomes" id="UP000239907"/>
    </source>
</evidence>
<dbReference type="Proteomes" id="UP000239907">
    <property type="component" value="Unassembled WGS sequence"/>
</dbReference>
<evidence type="ECO:0000256" key="2">
    <source>
        <dbReference type="ARBA" id="ARBA00022679"/>
    </source>
</evidence>
<name>A0A2S7U153_9BACT</name>
<dbReference type="Gene3D" id="2.160.10.10">
    <property type="entry name" value="Hexapeptide repeat proteins"/>
    <property type="match status" value="1"/>
</dbReference>
<evidence type="ECO:0000256" key="1">
    <source>
        <dbReference type="ARBA" id="ARBA00007274"/>
    </source>
</evidence>
<comment type="similarity">
    <text evidence="1">Belongs to the transferase hexapeptide repeat family.</text>
</comment>
<accession>A0A2S7U153</accession>
<dbReference type="EMBL" id="MQWA01000001">
    <property type="protein sequence ID" value="PQJ28062.1"/>
    <property type="molecule type" value="Genomic_DNA"/>
</dbReference>
<dbReference type="InterPro" id="IPR027417">
    <property type="entry name" value="P-loop_NTPase"/>
</dbReference>
<sequence>MNKYIYIISEIFLKWLNSQKRQYTKFVVHDRIRVKGEGVEFKGAGFVSDKLGIVLGKNVHIGKNFYFSSDGGMSVGDNSRLSKNLVIYTHNHEFEGKALPYSDDKRYASVNIGKNVWIGMNVSICPGVNIGDGAIVGLGSVVTKDVAENEIVGGSPSSFLRMRDLDHYERVESENRYGGNNGLPLGDDAFLDSVSAKELGENLCYVLSTGRSGSTAIVDSLNLHAGIRAYHEPWKSLVRVSTDFAHGKLTKEEVRSELEFILVKCSSFQSDKKIIISDQKLANLIPFLQDLTPEAKYIWLKREPKACVHSTYAREWYSETPRILKSSTRYWHKYRIQGGLCGNVDADVWHGYSRFEKNCWYYSYWNSLIQKSLEEMKLDKYLSVSLEVIDTQMSEIQAFLGVEGSVQQALKTNKVSNHHKGHYLSKWDEDQVITFNKYFS</sequence>
<dbReference type="AlphaFoldDB" id="A0A2S7U153"/>
<comment type="caution">
    <text evidence="5">The sequence shown here is derived from an EMBL/GenBank/DDBJ whole genome shotgun (WGS) entry which is preliminary data.</text>
</comment>
<keyword evidence="3" id="KW-0677">Repeat</keyword>
<dbReference type="RefSeq" id="WP_105042562.1">
    <property type="nucleotide sequence ID" value="NZ_MQWA01000001.1"/>
</dbReference>
<dbReference type="PANTHER" id="PTHR23416:SF23">
    <property type="entry name" value="ACETYLTRANSFERASE C18B11.09C-RELATED"/>
    <property type="match status" value="1"/>
</dbReference>
<dbReference type="SUPFAM" id="SSF52540">
    <property type="entry name" value="P-loop containing nucleoside triphosphate hydrolases"/>
    <property type="match status" value="1"/>
</dbReference>
<dbReference type="Pfam" id="PF00132">
    <property type="entry name" value="Hexapep"/>
    <property type="match status" value="1"/>
</dbReference>
<organism evidence="5 6">
    <name type="scientific">Rubritalea profundi</name>
    <dbReference type="NCBI Taxonomy" id="1658618"/>
    <lineage>
        <taxon>Bacteria</taxon>
        <taxon>Pseudomonadati</taxon>
        <taxon>Verrucomicrobiota</taxon>
        <taxon>Verrucomicrobiia</taxon>
        <taxon>Verrucomicrobiales</taxon>
        <taxon>Rubritaleaceae</taxon>
        <taxon>Rubritalea</taxon>
    </lineage>
</organism>
<dbReference type="GO" id="GO:0008374">
    <property type="term" value="F:O-acyltransferase activity"/>
    <property type="evidence" value="ECO:0007669"/>
    <property type="project" value="TreeGrafter"/>
</dbReference>
<proteinExistence type="inferred from homology"/>
<dbReference type="InterPro" id="IPR051159">
    <property type="entry name" value="Hexapeptide_acetyltransf"/>
</dbReference>
<dbReference type="Gene3D" id="3.40.50.300">
    <property type="entry name" value="P-loop containing nucleotide triphosphate hydrolases"/>
    <property type="match status" value="1"/>
</dbReference>
<protein>
    <recommendedName>
        <fullName evidence="7">Acetyltransferase</fullName>
    </recommendedName>
</protein>
<evidence type="ECO:0000256" key="4">
    <source>
        <dbReference type="ARBA" id="ARBA00023315"/>
    </source>
</evidence>
<evidence type="ECO:0008006" key="7">
    <source>
        <dbReference type="Google" id="ProtNLM"/>
    </source>
</evidence>
<evidence type="ECO:0000256" key="3">
    <source>
        <dbReference type="ARBA" id="ARBA00022737"/>
    </source>
</evidence>
<dbReference type="InterPro" id="IPR001451">
    <property type="entry name" value="Hexapep"/>
</dbReference>
<dbReference type="InterPro" id="IPR011004">
    <property type="entry name" value="Trimer_LpxA-like_sf"/>
</dbReference>
<keyword evidence="2" id="KW-0808">Transferase</keyword>
<gene>
    <name evidence="5" type="ORF">BSZ32_05800</name>
</gene>
<dbReference type="OrthoDB" id="9812571at2"/>
<dbReference type="GO" id="GO:0005829">
    <property type="term" value="C:cytosol"/>
    <property type="evidence" value="ECO:0007669"/>
    <property type="project" value="TreeGrafter"/>
</dbReference>
<reference evidence="5 6" key="1">
    <citation type="submission" date="2016-12" db="EMBL/GenBank/DDBJ databases">
        <title>Study of bacterial adaptation to deep sea.</title>
        <authorList>
            <person name="Song J."/>
            <person name="Yoshizawa S."/>
            <person name="Kogure K."/>
        </authorList>
    </citation>
    <scope>NUCLEOTIDE SEQUENCE [LARGE SCALE GENOMIC DNA]</scope>
    <source>
        <strain evidence="5 6">SAORIC-165</strain>
    </source>
</reference>
<evidence type="ECO:0000313" key="5">
    <source>
        <dbReference type="EMBL" id="PQJ28062.1"/>
    </source>
</evidence>
<dbReference type="CDD" id="cd04647">
    <property type="entry name" value="LbH_MAT_like"/>
    <property type="match status" value="1"/>
</dbReference>
<keyword evidence="4" id="KW-0012">Acyltransferase</keyword>
<dbReference type="PANTHER" id="PTHR23416">
    <property type="entry name" value="SIALIC ACID SYNTHASE-RELATED"/>
    <property type="match status" value="1"/>
</dbReference>